<organism evidence="2 3">
    <name type="scientific">Allochromatium warmingii</name>
    <name type="common">Chromatium warmingii</name>
    <dbReference type="NCBI Taxonomy" id="61595"/>
    <lineage>
        <taxon>Bacteria</taxon>
        <taxon>Pseudomonadati</taxon>
        <taxon>Pseudomonadota</taxon>
        <taxon>Gammaproteobacteria</taxon>
        <taxon>Chromatiales</taxon>
        <taxon>Chromatiaceae</taxon>
        <taxon>Allochromatium</taxon>
    </lineage>
</organism>
<gene>
    <name evidence="2" type="ORF">SAMN05421644_11631</name>
</gene>
<feature type="transmembrane region" description="Helical" evidence="1">
    <location>
        <begin position="43"/>
        <end position="62"/>
    </location>
</feature>
<keyword evidence="1" id="KW-0812">Transmembrane</keyword>
<evidence type="ECO:0000313" key="2">
    <source>
        <dbReference type="EMBL" id="SDX85830.1"/>
    </source>
</evidence>
<keyword evidence="1" id="KW-0472">Membrane</keyword>
<dbReference type="STRING" id="61595.SAMN05421644_11631"/>
<keyword evidence="1" id="KW-1133">Transmembrane helix</keyword>
<evidence type="ECO:0000313" key="3">
    <source>
        <dbReference type="Proteomes" id="UP000198672"/>
    </source>
</evidence>
<dbReference type="AlphaFoldDB" id="A0A1H3F4M0"/>
<dbReference type="Proteomes" id="UP000198672">
    <property type="component" value="Unassembled WGS sequence"/>
</dbReference>
<sequence length="66" mass="7607">MPRSNLFRQRLLVLFLLALLLLFSPLAMRPESAESWFGLPALFVYLYAVWAGVIVLAAWIAFHDRD</sequence>
<name>A0A1H3F4M0_ALLWA</name>
<dbReference type="RefSeq" id="WP_091333315.1">
    <property type="nucleotide sequence ID" value="NZ_FNOW01000016.1"/>
</dbReference>
<reference evidence="3" key="1">
    <citation type="submission" date="2016-10" db="EMBL/GenBank/DDBJ databases">
        <authorList>
            <person name="Varghese N."/>
            <person name="Submissions S."/>
        </authorList>
    </citation>
    <scope>NUCLEOTIDE SEQUENCE [LARGE SCALE GENOMIC DNA]</scope>
    <source>
        <strain evidence="3">DSM 173</strain>
    </source>
</reference>
<accession>A0A1H3F4M0</accession>
<dbReference type="OrthoDB" id="6174279at2"/>
<keyword evidence="3" id="KW-1185">Reference proteome</keyword>
<proteinExistence type="predicted"/>
<dbReference type="EMBL" id="FNOW01000016">
    <property type="protein sequence ID" value="SDX85830.1"/>
    <property type="molecule type" value="Genomic_DNA"/>
</dbReference>
<evidence type="ECO:0000256" key="1">
    <source>
        <dbReference type="SAM" id="Phobius"/>
    </source>
</evidence>
<protein>
    <recommendedName>
        <fullName evidence="4">DUF3311 domain-containing protein</fullName>
    </recommendedName>
</protein>
<evidence type="ECO:0008006" key="4">
    <source>
        <dbReference type="Google" id="ProtNLM"/>
    </source>
</evidence>